<protein>
    <recommendedName>
        <fullName evidence="3">Tetratricopeptide repeat protein</fullName>
    </recommendedName>
</protein>
<gene>
    <name evidence="1" type="ORF">Pla163_27010</name>
</gene>
<organism evidence="1 2">
    <name type="scientific">Rohdeia mirabilis</name>
    <dbReference type="NCBI Taxonomy" id="2528008"/>
    <lineage>
        <taxon>Bacteria</taxon>
        <taxon>Pseudomonadati</taxon>
        <taxon>Planctomycetota</taxon>
        <taxon>Planctomycetia</taxon>
        <taxon>Planctomycetia incertae sedis</taxon>
        <taxon>Rohdeia</taxon>
    </lineage>
</organism>
<evidence type="ECO:0000313" key="2">
    <source>
        <dbReference type="Proteomes" id="UP000319342"/>
    </source>
</evidence>
<dbReference type="Proteomes" id="UP000319342">
    <property type="component" value="Chromosome"/>
</dbReference>
<dbReference type="EMBL" id="CP036290">
    <property type="protein sequence ID" value="QDU85569.1"/>
    <property type="molecule type" value="Genomic_DNA"/>
</dbReference>
<reference evidence="1 2" key="1">
    <citation type="submission" date="2019-02" db="EMBL/GenBank/DDBJ databases">
        <title>Deep-cultivation of Planctomycetes and their phenomic and genomic characterization uncovers novel biology.</title>
        <authorList>
            <person name="Wiegand S."/>
            <person name="Jogler M."/>
            <person name="Boedeker C."/>
            <person name="Pinto D."/>
            <person name="Vollmers J."/>
            <person name="Rivas-Marin E."/>
            <person name="Kohn T."/>
            <person name="Peeters S.H."/>
            <person name="Heuer A."/>
            <person name="Rast P."/>
            <person name="Oberbeckmann S."/>
            <person name="Bunk B."/>
            <person name="Jeske O."/>
            <person name="Meyerdierks A."/>
            <person name="Storesund J.E."/>
            <person name="Kallscheuer N."/>
            <person name="Luecker S."/>
            <person name="Lage O.M."/>
            <person name="Pohl T."/>
            <person name="Merkel B.J."/>
            <person name="Hornburger P."/>
            <person name="Mueller R.-W."/>
            <person name="Bruemmer F."/>
            <person name="Labrenz M."/>
            <person name="Spormann A.M."/>
            <person name="Op den Camp H."/>
            <person name="Overmann J."/>
            <person name="Amann R."/>
            <person name="Jetten M.S.M."/>
            <person name="Mascher T."/>
            <person name="Medema M.H."/>
            <person name="Devos D.P."/>
            <person name="Kaster A.-K."/>
            <person name="Ovreas L."/>
            <person name="Rohde M."/>
            <person name="Galperin M.Y."/>
            <person name="Jogler C."/>
        </authorList>
    </citation>
    <scope>NUCLEOTIDE SEQUENCE [LARGE SCALE GENOMIC DNA]</scope>
    <source>
        <strain evidence="1 2">Pla163</strain>
    </source>
</reference>
<dbReference type="OrthoDB" id="286864at2"/>
<dbReference type="RefSeq" id="WP_145189158.1">
    <property type="nucleotide sequence ID" value="NZ_CP036290.1"/>
</dbReference>
<dbReference type="Gene3D" id="1.25.40.10">
    <property type="entry name" value="Tetratricopeptide repeat domain"/>
    <property type="match status" value="1"/>
</dbReference>
<evidence type="ECO:0000313" key="1">
    <source>
        <dbReference type="EMBL" id="QDU85569.1"/>
    </source>
</evidence>
<dbReference type="AlphaFoldDB" id="A0A518D289"/>
<accession>A0A518D289</accession>
<dbReference type="InterPro" id="IPR011990">
    <property type="entry name" value="TPR-like_helical_dom_sf"/>
</dbReference>
<sequence length="428" mass="47631">MNAPMSVLGSLRRPGTSPRLLVTGLFALGLLGGCRATPDTDRTVEELFGRGEYRAAYHLAAQRSEESPDDAEAAALTERARVAYWLDRGRELVFADRLLEAKEIFTALESDGAAPELVEAWLDKCNRMLAVTRRSEAWTAELDGDYDGAAELYREAVALWPRDEFAADGLERIEMLAAWRNARGREYYNNGIRDLRNRRMAESLRSFRAAVDLLAQDPSALQRAEEVLTMQAEERIQLADQLLDEGLYHAAAAEYRYAKILLDDLDGVDAKIASADLEVEVLDGLGAADRMLRHGQPDESIALLEDLAERTVLQGAKVGVALDAAREARLESLYETALELERDFHFEEAIDAYAYVISEAGGFYKDAISRKRTLGSYVDLATELYAEFADASDDEARLDALHKIELFWPTYRDVPARVAELEAAQAQG</sequence>
<keyword evidence="2" id="KW-1185">Reference proteome</keyword>
<evidence type="ECO:0008006" key="3">
    <source>
        <dbReference type="Google" id="ProtNLM"/>
    </source>
</evidence>
<proteinExistence type="predicted"/>
<name>A0A518D289_9BACT</name>